<evidence type="ECO:0000256" key="1">
    <source>
        <dbReference type="ARBA" id="ARBA00022801"/>
    </source>
</evidence>
<dbReference type="PANTHER" id="PTHR43798:SF31">
    <property type="entry name" value="AB HYDROLASE SUPERFAMILY PROTEIN YCLE"/>
    <property type="match status" value="1"/>
</dbReference>
<dbReference type="Pfam" id="PF00561">
    <property type="entry name" value="Abhydrolase_1"/>
    <property type="match status" value="1"/>
</dbReference>
<dbReference type="InterPro" id="IPR000073">
    <property type="entry name" value="AB_hydrolase_1"/>
</dbReference>
<protein>
    <submittedName>
        <fullName evidence="3">2-hydroxy-6-oxo-2,4-heptadienoate hydrolase</fullName>
    </submittedName>
</protein>
<dbReference type="RefSeq" id="WP_128325779.1">
    <property type="nucleotide sequence ID" value="NZ_QJRG01000048.1"/>
</dbReference>
<proteinExistence type="predicted"/>
<dbReference type="PRINTS" id="PR00111">
    <property type="entry name" value="ABHYDROLASE"/>
</dbReference>
<dbReference type="SUPFAM" id="SSF53474">
    <property type="entry name" value="alpha/beta-Hydrolases"/>
    <property type="match status" value="1"/>
</dbReference>
<dbReference type="GO" id="GO:0016787">
    <property type="term" value="F:hydrolase activity"/>
    <property type="evidence" value="ECO:0007669"/>
    <property type="project" value="UniProtKB-KW"/>
</dbReference>
<organism evidence="3 4">
    <name type="scientific">Pseudomonas alkylphenolica</name>
    <dbReference type="NCBI Taxonomy" id="237609"/>
    <lineage>
        <taxon>Bacteria</taxon>
        <taxon>Pseudomonadati</taxon>
        <taxon>Pseudomonadota</taxon>
        <taxon>Gammaproteobacteria</taxon>
        <taxon>Pseudomonadales</taxon>
        <taxon>Pseudomonadaceae</taxon>
        <taxon>Pseudomonas</taxon>
    </lineage>
</organism>
<keyword evidence="1 3" id="KW-0378">Hydrolase</keyword>
<dbReference type="Proteomes" id="UP000288983">
    <property type="component" value="Unassembled WGS sequence"/>
</dbReference>
<dbReference type="InterPro" id="IPR050266">
    <property type="entry name" value="AB_hydrolase_sf"/>
</dbReference>
<name>A0A443ZK25_9PSED</name>
<dbReference type="EMBL" id="QJRG01000048">
    <property type="protein sequence ID" value="RWU19292.1"/>
    <property type="molecule type" value="Genomic_DNA"/>
</dbReference>
<dbReference type="OrthoDB" id="5853561at2"/>
<reference evidence="3 4" key="1">
    <citation type="submission" date="2018-06" db="EMBL/GenBank/DDBJ databases">
        <title>Bacteria isolated from soil of Wuhan.</title>
        <authorList>
            <person name="Wei X."/>
            <person name="Chunhua H."/>
        </authorList>
    </citation>
    <scope>NUCLEOTIDE SEQUENCE [LARGE SCALE GENOMIC DNA]</scope>
    <source>
        <strain evidence="4">xwS2</strain>
    </source>
</reference>
<dbReference type="AlphaFoldDB" id="A0A443ZK25"/>
<gene>
    <name evidence="3" type="ORF">DM813_23595</name>
</gene>
<dbReference type="InterPro" id="IPR029058">
    <property type="entry name" value="AB_hydrolase_fold"/>
</dbReference>
<sequence length="282" mass="31025">MTANASPEIANSIQIGECTLNYHDQGQGDAILLIHGSGPGVTAWANWRGVIPTLSQQARVIAPDMLGFGYSRCPGDWSLDPDTWVQSLLALLDALDIPRVSIVGNSFGGAIALAFAKACPERVQRLVLMGAAGLSFPLTEGLDKVWGYQPSLQAMRELMEVFAYDHSLINDDLVRMRFEASTRDDVQSRFAQLFPAPRQQGVEMLALAEDDLRALVHQTLLIHGRDDQVIPLAVSERMLRLIPHAQMHVFGECGHWVQIERAQAFTRLLVDFLIEQPATTGA</sequence>
<evidence type="ECO:0000313" key="3">
    <source>
        <dbReference type="EMBL" id="RWU19292.1"/>
    </source>
</evidence>
<dbReference type="Gene3D" id="3.40.50.1820">
    <property type="entry name" value="alpha/beta hydrolase"/>
    <property type="match status" value="1"/>
</dbReference>
<comment type="caution">
    <text evidence="3">The sequence shown here is derived from an EMBL/GenBank/DDBJ whole genome shotgun (WGS) entry which is preliminary data.</text>
</comment>
<dbReference type="PANTHER" id="PTHR43798">
    <property type="entry name" value="MONOACYLGLYCEROL LIPASE"/>
    <property type="match status" value="1"/>
</dbReference>
<evidence type="ECO:0000259" key="2">
    <source>
        <dbReference type="Pfam" id="PF00561"/>
    </source>
</evidence>
<accession>A0A443ZK25</accession>
<dbReference type="GO" id="GO:0016020">
    <property type="term" value="C:membrane"/>
    <property type="evidence" value="ECO:0007669"/>
    <property type="project" value="TreeGrafter"/>
</dbReference>
<feature type="domain" description="AB hydrolase-1" evidence="2">
    <location>
        <begin position="30"/>
        <end position="261"/>
    </location>
</feature>
<evidence type="ECO:0000313" key="4">
    <source>
        <dbReference type="Proteomes" id="UP000288983"/>
    </source>
</evidence>